<evidence type="ECO:0000313" key="1">
    <source>
        <dbReference type="EMBL" id="VDM61686.1"/>
    </source>
</evidence>
<dbReference type="Proteomes" id="UP000267027">
    <property type="component" value="Unassembled WGS sequence"/>
</dbReference>
<accession>A0A158PKH7</accession>
<dbReference type="WBParaSite" id="ACOC_0001010001-mRNA-1">
    <property type="protein sequence ID" value="ACOC_0001010001-mRNA-1"/>
    <property type="gene ID" value="ACOC_0001010001"/>
</dbReference>
<evidence type="ECO:0000313" key="2">
    <source>
        <dbReference type="Proteomes" id="UP000267027"/>
    </source>
</evidence>
<organism evidence="3">
    <name type="scientific">Angiostrongylus costaricensis</name>
    <name type="common">Nematode worm</name>
    <dbReference type="NCBI Taxonomy" id="334426"/>
    <lineage>
        <taxon>Eukaryota</taxon>
        <taxon>Metazoa</taxon>
        <taxon>Ecdysozoa</taxon>
        <taxon>Nematoda</taxon>
        <taxon>Chromadorea</taxon>
        <taxon>Rhabditida</taxon>
        <taxon>Rhabditina</taxon>
        <taxon>Rhabditomorpha</taxon>
        <taxon>Strongyloidea</taxon>
        <taxon>Metastrongylidae</taxon>
        <taxon>Angiostrongylus</taxon>
    </lineage>
</organism>
<reference evidence="1 2" key="2">
    <citation type="submission" date="2018-11" db="EMBL/GenBank/DDBJ databases">
        <authorList>
            <consortium name="Pathogen Informatics"/>
        </authorList>
    </citation>
    <scope>NUCLEOTIDE SEQUENCE [LARGE SCALE GENOMIC DNA]</scope>
    <source>
        <strain evidence="1 2">Costa Rica</strain>
    </source>
</reference>
<keyword evidence="2" id="KW-1185">Reference proteome</keyword>
<proteinExistence type="predicted"/>
<dbReference type="OrthoDB" id="5876428at2759"/>
<reference evidence="3" key="1">
    <citation type="submission" date="2016-04" db="UniProtKB">
        <authorList>
            <consortium name="WormBaseParasite"/>
        </authorList>
    </citation>
    <scope>IDENTIFICATION</scope>
</reference>
<dbReference type="AlphaFoldDB" id="A0A158PKH7"/>
<sequence length="129" mass="14674">MKSGEINSENFKHVGVLVLDRKLEGSVRHVLENTVDGSIKRIQFDERLNEVVDIGSDIEQMNVKQSIHYDVMHIATLLSIGRLPRQALGVGLLKLGVVMNVLDGRDIFRKQFTWRDPLQSEDPNVTFFT</sequence>
<evidence type="ECO:0000313" key="3">
    <source>
        <dbReference type="WBParaSite" id="ACOC_0001010001-mRNA-1"/>
    </source>
</evidence>
<name>A0A158PKH7_ANGCS</name>
<protein>
    <submittedName>
        <fullName evidence="3">ANF_receptor domain-containing protein</fullName>
    </submittedName>
</protein>
<gene>
    <name evidence="1" type="ORF">ACOC_LOCUS10101</name>
</gene>
<dbReference type="EMBL" id="UYYA01004410">
    <property type="protein sequence ID" value="VDM61686.1"/>
    <property type="molecule type" value="Genomic_DNA"/>
</dbReference>